<organism evidence="1 2">
    <name type="scientific">Photobacterium rosenbergii</name>
    <dbReference type="NCBI Taxonomy" id="294936"/>
    <lineage>
        <taxon>Bacteria</taxon>
        <taxon>Pseudomonadati</taxon>
        <taxon>Pseudomonadota</taxon>
        <taxon>Gammaproteobacteria</taxon>
        <taxon>Vibrionales</taxon>
        <taxon>Vibrionaceae</taxon>
        <taxon>Photobacterium</taxon>
    </lineage>
</organism>
<dbReference type="Proteomes" id="UP000241346">
    <property type="component" value="Unassembled WGS sequence"/>
</dbReference>
<sequence length="305" mass="32755">MTTQHFLVLDIGGSAVKYAVMDSHATLLHKGRFTSPKASLDDFWLALDKVVLTLRHKYTLSGIAISTCGAVDCDSGVIHGASALPYIHGPNFKSLIFERYQLTAELENDACCAALAELWQGSAQQVNQCCLVVIGSGIGGAVINNRQIQHGHQLHGGEFGYMIAGEENGLPVTFSNKASTRALVEAAAQALNVEVESLDGKAVFEAAEQGDERLQEVIEQWYRTLATGLFNIQYCIDPETIILGGAISERPDLLGHLNRHLDDLMQAIPIANIKPKLATCQAGNDANLIGALFHFFTAAGLTPGV</sequence>
<dbReference type="InterPro" id="IPR043129">
    <property type="entry name" value="ATPase_NBD"/>
</dbReference>
<dbReference type="Gene3D" id="3.30.420.40">
    <property type="match status" value="2"/>
</dbReference>
<dbReference type="OrthoDB" id="9810372at2"/>
<reference evidence="1 2" key="1">
    <citation type="submission" date="2018-03" db="EMBL/GenBank/DDBJ databases">
        <title>Whole genome sequencing of Histamine producing bacteria.</title>
        <authorList>
            <person name="Butler K."/>
        </authorList>
    </citation>
    <scope>NUCLEOTIDE SEQUENCE [LARGE SCALE GENOMIC DNA]</scope>
    <source>
        <strain evidence="1 2">DSM 19138</strain>
    </source>
</reference>
<dbReference type="AlphaFoldDB" id="A0A2T3NAU3"/>
<dbReference type="CDD" id="cd24152">
    <property type="entry name" value="ASKHA_NBD_ROK-like"/>
    <property type="match status" value="1"/>
</dbReference>
<dbReference type="InterPro" id="IPR000600">
    <property type="entry name" value="ROK"/>
</dbReference>
<accession>A0A2T3NAU3</accession>
<dbReference type="SUPFAM" id="SSF53067">
    <property type="entry name" value="Actin-like ATPase domain"/>
    <property type="match status" value="1"/>
</dbReference>
<proteinExistence type="predicted"/>
<dbReference type="RefSeq" id="WP_107299459.1">
    <property type="nucleotide sequence ID" value="NZ_PYMB01000009.1"/>
</dbReference>
<name>A0A2T3NAU3_9GAMM</name>
<evidence type="ECO:0000313" key="1">
    <source>
        <dbReference type="EMBL" id="PSW10823.1"/>
    </source>
</evidence>
<dbReference type="Pfam" id="PF00480">
    <property type="entry name" value="ROK"/>
    <property type="match status" value="1"/>
</dbReference>
<dbReference type="PANTHER" id="PTHR18964:SF170">
    <property type="entry name" value="SUGAR KINASE"/>
    <property type="match status" value="1"/>
</dbReference>
<evidence type="ECO:0000313" key="2">
    <source>
        <dbReference type="Proteomes" id="UP000241346"/>
    </source>
</evidence>
<gene>
    <name evidence="1" type="ORF">C9J01_17645</name>
</gene>
<comment type="caution">
    <text evidence="1">The sequence shown here is derived from an EMBL/GenBank/DDBJ whole genome shotgun (WGS) entry which is preliminary data.</text>
</comment>
<dbReference type="PANTHER" id="PTHR18964">
    <property type="entry name" value="ROK (REPRESSOR, ORF, KINASE) FAMILY"/>
    <property type="match status" value="1"/>
</dbReference>
<protein>
    <submittedName>
        <fullName evidence="1">ROK family protein</fullName>
    </submittedName>
</protein>
<dbReference type="EMBL" id="PYMB01000009">
    <property type="protein sequence ID" value="PSW10823.1"/>
    <property type="molecule type" value="Genomic_DNA"/>
</dbReference>